<dbReference type="Proteomes" id="UP001501495">
    <property type="component" value="Unassembled WGS sequence"/>
</dbReference>
<dbReference type="InterPro" id="IPR036271">
    <property type="entry name" value="Tet_transcr_reg_TetR-rel_C_sf"/>
</dbReference>
<gene>
    <name evidence="1" type="ORF">GCM10022215_26160</name>
</gene>
<evidence type="ECO:0000313" key="1">
    <source>
        <dbReference type="EMBL" id="GAA4121308.1"/>
    </source>
</evidence>
<organism evidence="1 2">
    <name type="scientific">Nocardioides fonticola</name>
    <dbReference type="NCBI Taxonomy" id="450363"/>
    <lineage>
        <taxon>Bacteria</taxon>
        <taxon>Bacillati</taxon>
        <taxon>Actinomycetota</taxon>
        <taxon>Actinomycetes</taxon>
        <taxon>Propionibacteriales</taxon>
        <taxon>Nocardioidaceae</taxon>
        <taxon>Nocardioides</taxon>
    </lineage>
</organism>
<dbReference type="Gene3D" id="1.10.357.10">
    <property type="entry name" value="Tetracycline Repressor, domain 2"/>
    <property type="match status" value="1"/>
</dbReference>
<keyword evidence="2" id="KW-1185">Reference proteome</keyword>
<evidence type="ECO:0008006" key="3">
    <source>
        <dbReference type="Google" id="ProtNLM"/>
    </source>
</evidence>
<protein>
    <recommendedName>
        <fullName evidence="3">TetR family transcriptional regulator</fullName>
    </recommendedName>
</protein>
<evidence type="ECO:0000313" key="2">
    <source>
        <dbReference type="Proteomes" id="UP001501495"/>
    </source>
</evidence>
<dbReference type="SUPFAM" id="SSF48498">
    <property type="entry name" value="Tetracyclin repressor-like, C-terminal domain"/>
    <property type="match status" value="1"/>
</dbReference>
<comment type="caution">
    <text evidence="1">The sequence shown here is derived from an EMBL/GenBank/DDBJ whole genome shotgun (WGS) entry which is preliminary data.</text>
</comment>
<sequence length="160" mass="16899">MEAAGPGLSRTLFYRHFDDMVALVISIASPAFDQIFGNEDALRAPAATVEEGIRDAFGVIVDVFVQNGPLIRAALEAATFSDAAEQAVRSYFERGFAFAASVLRDLGVASPEETGRALVHMDVAYLVDCFGGQPRVAPDVAADTLAGIWSTRCGLLATGS</sequence>
<accession>A0ABP7XL50</accession>
<name>A0ABP7XL50_9ACTN</name>
<reference evidence="2" key="1">
    <citation type="journal article" date="2019" name="Int. J. Syst. Evol. Microbiol.">
        <title>The Global Catalogue of Microorganisms (GCM) 10K type strain sequencing project: providing services to taxonomists for standard genome sequencing and annotation.</title>
        <authorList>
            <consortium name="The Broad Institute Genomics Platform"/>
            <consortium name="The Broad Institute Genome Sequencing Center for Infectious Disease"/>
            <person name="Wu L."/>
            <person name="Ma J."/>
        </authorList>
    </citation>
    <scope>NUCLEOTIDE SEQUENCE [LARGE SCALE GENOMIC DNA]</scope>
    <source>
        <strain evidence="2">JCM 16703</strain>
    </source>
</reference>
<dbReference type="EMBL" id="BAAAZH010000017">
    <property type="protein sequence ID" value="GAA4121308.1"/>
    <property type="molecule type" value="Genomic_DNA"/>
</dbReference>
<proteinExistence type="predicted"/>